<keyword evidence="3" id="KW-0597">Phosphoprotein</keyword>
<dbReference type="EC" id="3.6.5.-" evidence="7"/>
<comment type="subunit">
    <text evidence="7">Binds to RNA polymerase II.</text>
</comment>
<name>A0A1H6Q0H4_YARLL</name>
<dbReference type="SUPFAM" id="SSF52540">
    <property type="entry name" value="P-loop containing nucleoside triphosphate hydrolases"/>
    <property type="match status" value="1"/>
</dbReference>
<dbReference type="GO" id="GO:0005737">
    <property type="term" value="C:cytoplasm"/>
    <property type="evidence" value="ECO:0007669"/>
    <property type="project" value="UniProtKB-SubCell"/>
</dbReference>
<evidence type="ECO:0000256" key="5">
    <source>
        <dbReference type="ARBA" id="ARBA00022801"/>
    </source>
</evidence>
<evidence type="ECO:0000256" key="1">
    <source>
        <dbReference type="ARBA" id="ARBA00005290"/>
    </source>
</evidence>
<dbReference type="VEuPathDB" id="FungiDB:YALI1_E25671g"/>
<reference evidence="10 12" key="2">
    <citation type="submission" date="2018-07" db="EMBL/GenBank/DDBJ databases">
        <title>Draft Genome Assemblies for Five Robust Yarrowia lipolytica Strains Exhibiting High Lipid Production and Pentose Sugar Utilization and Sugar Alcohol Secretion from Undetoxified Lignocellulosic Biomass Hydrolysates.</title>
        <authorList>
            <consortium name="DOE Joint Genome Institute"/>
            <person name="Walker C."/>
            <person name="Ryu S."/>
            <person name="Na H."/>
            <person name="Zane M."/>
            <person name="LaButti K."/>
            <person name="Lipzen A."/>
            <person name="Haridas S."/>
            <person name="Barry K."/>
            <person name="Grigoriev I.V."/>
            <person name="Quarterman J."/>
            <person name="Slininger P."/>
            <person name="Dien B."/>
            <person name="Trinh C.T."/>
        </authorList>
    </citation>
    <scope>NUCLEOTIDE SEQUENCE [LARGE SCALE GENOMIC DNA]</scope>
    <source>
        <strain evidence="10 12">YB392</strain>
    </source>
</reference>
<evidence type="ECO:0000256" key="3">
    <source>
        <dbReference type="ARBA" id="ARBA00022553"/>
    </source>
</evidence>
<evidence type="ECO:0000313" key="11">
    <source>
        <dbReference type="Proteomes" id="UP000182444"/>
    </source>
</evidence>
<evidence type="ECO:0000313" key="12">
    <source>
        <dbReference type="Proteomes" id="UP000256601"/>
    </source>
</evidence>
<dbReference type="AlphaFoldDB" id="A0A1H6Q0H4"/>
<dbReference type="Gene3D" id="3.40.50.300">
    <property type="entry name" value="P-loop containing nucleotide triphosphate hydrolases"/>
    <property type="match status" value="1"/>
</dbReference>
<comment type="similarity">
    <text evidence="1 7">Belongs to the GPN-loop GTPase family.</text>
</comment>
<evidence type="ECO:0000256" key="8">
    <source>
        <dbReference type="SAM" id="MobiDB-lite"/>
    </source>
</evidence>
<protein>
    <recommendedName>
        <fullName evidence="7">GPN-loop GTPase</fullName>
        <ecNumber evidence="7">3.6.5.-</ecNumber>
    </recommendedName>
</protein>
<gene>
    <name evidence="10" type="ORF">B0I71DRAFT_3567</name>
    <name evidence="9" type="ORF">YALI1_E25671g</name>
</gene>
<accession>A0A1H6Q0H4</accession>
<feature type="compositionally biased region" description="Acidic residues" evidence="8">
    <location>
        <begin position="337"/>
        <end position="361"/>
    </location>
</feature>
<keyword evidence="5 7" id="KW-0378">Hydrolase</keyword>
<dbReference type="PANTHER" id="PTHR21231">
    <property type="entry name" value="XPA-BINDING PROTEIN 1-RELATED"/>
    <property type="match status" value="1"/>
</dbReference>
<dbReference type="GeneID" id="2911907"/>
<feature type="region of interest" description="Disordered" evidence="8">
    <location>
        <begin position="389"/>
        <end position="409"/>
    </location>
</feature>
<dbReference type="PANTHER" id="PTHR21231:SF8">
    <property type="entry name" value="GPN-LOOP GTPASE 1"/>
    <property type="match status" value="1"/>
</dbReference>
<dbReference type="GO" id="GO:0006606">
    <property type="term" value="P:protein import into nucleus"/>
    <property type="evidence" value="ECO:0007669"/>
    <property type="project" value="EnsemblFungi"/>
</dbReference>
<reference evidence="9 11" key="1">
    <citation type="journal article" date="2016" name="PLoS ONE">
        <title>Sequence Assembly of Yarrowia lipolytica Strain W29/CLIB89 Shows Transposable Element Diversity.</title>
        <authorList>
            <person name="Magnan C."/>
            <person name="Yu J."/>
            <person name="Chang I."/>
            <person name="Jahn E."/>
            <person name="Kanomata Y."/>
            <person name="Wu J."/>
            <person name="Zeller M."/>
            <person name="Oakes M."/>
            <person name="Baldi P."/>
            <person name="Sandmeyer S."/>
        </authorList>
    </citation>
    <scope>NUCLEOTIDE SEQUENCE [LARGE SCALE GENOMIC DNA]</scope>
    <source>
        <strain evidence="9">CLIB89</strain>
        <strain evidence="11">CLIB89(W29)</strain>
    </source>
</reference>
<dbReference type="eggNOG" id="KOG1532">
    <property type="taxonomic scope" value="Eukaryota"/>
</dbReference>
<dbReference type="OMA" id="MIIVFNK"/>
<keyword evidence="4 7" id="KW-0547">Nucleotide-binding</keyword>
<evidence type="ECO:0000256" key="7">
    <source>
        <dbReference type="RuleBase" id="RU365059"/>
    </source>
</evidence>
<evidence type="ECO:0000256" key="2">
    <source>
        <dbReference type="ARBA" id="ARBA00022490"/>
    </source>
</evidence>
<comment type="subcellular location">
    <subcellularLocation>
        <location evidence="7">Cytoplasm</location>
    </subcellularLocation>
    <subcellularLocation>
        <location evidence="7">Nucleus</location>
    </subcellularLocation>
</comment>
<dbReference type="EMBL" id="CP017557">
    <property type="protein sequence ID" value="AOW05761.1"/>
    <property type="molecule type" value="Genomic_DNA"/>
</dbReference>
<feature type="compositionally biased region" description="Basic and acidic residues" evidence="8">
    <location>
        <begin position="316"/>
        <end position="335"/>
    </location>
</feature>
<evidence type="ECO:0000313" key="9">
    <source>
        <dbReference type="EMBL" id="AOW05761.1"/>
    </source>
</evidence>
<comment type="function">
    <text evidence="7">Small GTPase required for proper nuclear import of RNA polymerase II (RNAPII). May act at an RNAP assembly step prior to nuclear import.</text>
</comment>
<dbReference type="GO" id="GO:0007064">
    <property type="term" value="P:mitotic sister chromatid cohesion"/>
    <property type="evidence" value="ECO:0007669"/>
    <property type="project" value="EnsemblFungi"/>
</dbReference>
<proteinExistence type="inferred from homology"/>
<evidence type="ECO:0000313" key="10">
    <source>
        <dbReference type="EMBL" id="RDW28240.1"/>
    </source>
</evidence>
<feature type="compositionally biased region" description="Basic and acidic residues" evidence="8">
    <location>
        <begin position="289"/>
        <end position="307"/>
    </location>
</feature>
<dbReference type="GO" id="GO:0016887">
    <property type="term" value="F:ATP hydrolysis activity"/>
    <property type="evidence" value="ECO:0007669"/>
    <property type="project" value="EnsemblFungi"/>
</dbReference>
<dbReference type="GO" id="GO:0005525">
    <property type="term" value="F:GTP binding"/>
    <property type="evidence" value="ECO:0007669"/>
    <property type="project" value="UniProtKB-KW"/>
</dbReference>
<dbReference type="InterPro" id="IPR027417">
    <property type="entry name" value="P-loop_NTPase"/>
</dbReference>
<dbReference type="InterPro" id="IPR030230">
    <property type="entry name" value="Gpn1/Npa3/XAB1"/>
</dbReference>
<feature type="compositionally biased region" description="Basic and acidic residues" evidence="8">
    <location>
        <begin position="390"/>
        <end position="402"/>
    </location>
</feature>
<dbReference type="Pfam" id="PF03029">
    <property type="entry name" value="ATP_bind_1"/>
    <property type="match status" value="1"/>
</dbReference>
<organism evidence="9 11">
    <name type="scientific">Yarrowia lipolytica</name>
    <name type="common">Candida lipolytica</name>
    <dbReference type="NCBI Taxonomy" id="4952"/>
    <lineage>
        <taxon>Eukaryota</taxon>
        <taxon>Fungi</taxon>
        <taxon>Dikarya</taxon>
        <taxon>Ascomycota</taxon>
        <taxon>Saccharomycotina</taxon>
        <taxon>Dipodascomycetes</taxon>
        <taxon>Dipodascales</taxon>
        <taxon>Dipodascales incertae sedis</taxon>
        <taxon>Yarrowia</taxon>
    </lineage>
</organism>
<dbReference type="Proteomes" id="UP000182444">
    <property type="component" value="Chromosome 1E"/>
</dbReference>
<keyword evidence="2 7" id="KW-0963">Cytoplasm</keyword>
<dbReference type="FunFam" id="3.40.50.300:FF:000579">
    <property type="entry name" value="GPN-loop GTPase"/>
    <property type="match status" value="1"/>
</dbReference>
<dbReference type="InterPro" id="IPR004130">
    <property type="entry name" value="Gpn"/>
</dbReference>
<dbReference type="EMBL" id="KZ858954">
    <property type="protein sequence ID" value="RDW28240.1"/>
    <property type="molecule type" value="Genomic_DNA"/>
</dbReference>
<evidence type="ECO:0000256" key="4">
    <source>
        <dbReference type="ARBA" id="ARBA00022741"/>
    </source>
</evidence>
<dbReference type="RefSeq" id="XP_504237.1">
    <property type="nucleotide sequence ID" value="XM_504237.1"/>
</dbReference>
<dbReference type="GO" id="GO:0005634">
    <property type="term" value="C:nucleus"/>
    <property type="evidence" value="ECO:0007669"/>
    <property type="project" value="UniProtKB-SubCell"/>
</dbReference>
<feature type="region of interest" description="Disordered" evidence="8">
    <location>
        <begin position="289"/>
        <end position="374"/>
    </location>
</feature>
<dbReference type="KEGG" id="yli:2911907"/>
<dbReference type="OrthoDB" id="243313at2759"/>
<dbReference type="CDD" id="cd17870">
    <property type="entry name" value="GPN1"/>
    <property type="match status" value="1"/>
</dbReference>
<sequence>MSDSTDTPAPPVHVESDTPTIFCVGMAGSGKTTFMQRLNSHLHSTAKDGKKPYVINLDPAVLKVPFHTNIDIRDSVKYKKVMENYNLGPNGAIMTSLNLFSTKIDQVLGLIEKRDSDGSISNILVDTPGQIECFIWSASGTIITDSLATTFPTVLAYIVDTPRATSPATFMSNMLYACSILYKTKLPMIIVFNKCDVAEAATLKEWMRDFEKFQEVLRNDPELSGEGENSSGYMGSLMNSLSLMLEEFYNHLDVVSVSSYTGEGFDDFMEAVGHKVKEYKEDYAEERKRVVAQREEDKKKQKAKDLTRLMNDMGIEEPKGDNPRDEVGKPDRIDTLSDMDTDEDDDDEDTGMVDRDDDEPGAEAAGPGLDAADEAVHERYKAALAVAQQEAKDQKTLDRLEGYMKGQKK</sequence>
<keyword evidence="6 7" id="KW-0342">GTP-binding</keyword>
<dbReference type="Proteomes" id="UP000256601">
    <property type="component" value="Unassembled WGS sequence"/>
</dbReference>
<dbReference type="GO" id="GO:0003924">
    <property type="term" value="F:GTPase activity"/>
    <property type="evidence" value="ECO:0007669"/>
    <property type="project" value="EnsemblFungi"/>
</dbReference>
<evidence type="ECO:0000256" key="6">
    <source>
        <dbReference type="ARBA" id="ARBA00023134"/>
    </source>
</evidence>
<dbReference type="VEuPathDB" id="FungiDB:YALI0_E21626g"/>